<gene>
    <name evidence="7" type="primary">fliT</name>
    <name evidence="7" type="ORF">ACFOEI_13900</name>
</gene>
<reference evidence="8" key="1">
    <citation type="journal article" date="2019" name="Int. J. Syst. Evol. Microbiol.">
        <title>The Global Catalogue of Microorganisms (GCM) 10K type strain sequencing project: providing services to taxonomists for standard genome sequencing and annotation.</title>
        <authorList>
            <consortium name="The Broad Institute Genomics Platform"/>
            <consortium name="The Broad Institute Genome Sequencing Center for Infectious Disease"/>
            <person name="Wu L."/>
            <person name="Ma J."/>
        </authorList>
    </citation>
    <scope>NUCLEOTIDE SEQUENCE [LARGE SCALE GENOMIC DNA]</scope>
    <source>
        <strain evidence="8">KCTC 12847</strain>
    </source>
</reference>
<evidence type="ECO:0000256" key="3">
    <source>
        <dbReference type="ARBA" id="ARBA00022795"/>
    </source>
</evidence>
<keyword evidence="2" id="KW-0963">Cytoplasm</keyword>
<evidence type="ECO:0000313" key="7">
    <source>
        <dbReference type="EMBL" id="MFC3293144.1"/>
    </source>
</evidence>
<organism evidence="7 8">
    <name type="scientific">Modicisalibacter luteus</name>
    <dbReference type="NCBI Taxonomy" id="453962"/>
    <lineage>
        <taxon>Bacteria</taxon>
        <taxon>Pseudomonadati</taxon>
        <taxon>Pseudomonadota</taxon>
        <taxon>Gammaproteobacteria</taxon>
        <taxon>Oceanospirillales</taxon>
        <taxon>Halomonadaceae</taxon>
        <taxon>Modicisalibacter</taxon>
    </lineage>
</organism>
<evidence type="ECO:0000256" key="6">
    <source>
        <dbReference type="SAM" id="MobiDB-lite"/>
    </source>
</evidence>
<keyword evidence="7" id="KW-0969">Cilium</keyword>
<feature type="region of interest" description="Disordered" evidence="6">
    <location>
        <begin position="103"/>
        <end position="122"/>
    </location>
</feature>
<dbReference type="Proteomes" id="UP001595640">
    <property type="component" value="Unassembled WGS sequence"/>
</dbReference>
<sequence>MTAANEVLAGYEKLLQRSARMLAWARQGEWAQLVQEESVYVVAVENLKRLEAECMLDSASMQRKADLLERILEQDVEVRQCLEARRDELSGLIGETRRRHDMSRSYGAVAAAQPTPIEQGRR</sequence>
<evidence type="ECO:0000313" key="8">
    <source>
        <dbReference type="Proteomes" id="UP001595640"/>
    </source>
</evidence>
<evidence type="ECO:0000256" key="1">
    <source>
        <dbReference type="ARBA" id="ARBA00004514"/>
    </source>
</evidence>
<proteinExistence type="predicted"/>
<keyword evidence="8" id="KW-1185">Reference proteome</keyword>
<accession>A0ABV7M3C7</accession>
<evidence type="ECO:0000256" key="5">
    <source>
        <dbReference type="ARBA" id="ARBA00093797"/>
    </source>
</evidence>
<dbReference type="Pfam" id="PF05400">
    <property type="entry name" value="FliT"/>
    <property type="match status" value="1"/>
</dbReference>
<keyword evidence="3" id="KW-1005">Bacterial flagellum biogenesis</keyword>
<dbReference type="EMBL" id="JBHRUH010000031">
    <property type="protein sequence ID" value="MFC3293144.1"/>
    <property type="molecule type" value="Genomic_DNA"/>
</dbReference>
<dbReference type="RefSeq" id="WP_019018446.1">
    <property type="nucleotide sequence ID" value="NZ_BMXD01000001.1"/>
</dbReference>
<name>A0ABV7M3C7_9GAMM</name>
<evidence type="ECO:0000256" key="4">
    <source>
        <dbReference type="ARBA" id="ARBA00023186"/>
    </source>
</evidence>
<dbReference type="InterPro" id="IPR008622">
    <property type="entry name" value="FliT"/>
</dbReference>
<keyword evidence="7" id="KW-0966">Cell projection</keyword>
<keyword evidence="4" id="KW-0143">Chaperone</keyword>
<evidence type="ECO:0000256" key="2">
    <source>
        <dbReference type="ARBA" id="ARBA00022490"/>
    </source>
</evidence>
<comment type="subcellular location">
    <subcellularLocation>
        <location evidence="1">Cytoplasm</location>
        <location evidence="1">Cytosol</location>
    </subcellularLocation>
</comment>
<protein>
    <recommendedName>
        <fullName evidence="5">Flagellar protein FliT</fullName>
    </recommendedName>
</protein>
<dbReference type="Gene3D" id="1.20.58.380">
    <property type="entry name" value="Flagellar protein flit"/>
    <property type="match status" value="1"/>
</dbReference>
<keyword evidence="7" id="KW-0282">Flagellum</keyword>
<comment type="caution">
    <text evidence="7">The sequence shown here is derived from an EMBL/GenBank/DDBJ whole genome shotgun (WGS) entry which is preliminary data.</text>
</comment>